<dbReference type="Pfam" id="PF00990">
    <property type="entry name" value="GGDEF"/>
    <property type="match status" value="1"/>
</dbReference>
<protein>
    <recommendedName>
        <fullName evidence="1">diguanylate cyclase</fullName>
        <ecNumber evidence="1">2.7.7.65</ecNumber>
    </recommendedName>
</protein>
<dbReference type="Gene3D" id="1.25.40.10">
    <property type="entry name" value="Tetratricopeptide repeat domain"/>
    <property type="match status" value="1"/>
</dbReference>
<dbReference type="PANTHER" id="PTHR45138">
    <property type="entry name" value="REGULATORY COMPONENTS OF SENSORY TRANSDUCTION SYSTEM"/>
    <property type="match status" value="1"/>
</dbReference>
<dbReference type="EMBL" id="JBHRTD010000012">
    <property type="protein sequence ID" value="MFC3138727.1"/>
    <property type="molecule type" value="Genomic_DNA"/>
</dbReference>
<dbReference type="InterPro" id="IPR043128">
    <property type="entry name" value="Rev_trsase/Diguanyl_cyclase"/>
</dbReference>
<dbReference type="NCBIfam" id="TIGR00254">
    <property type="entry name" value="GGDEF"/>
    <property type="match status" value="1"/>
</dbReference>
<dbReference type="InterPro" id="IPR011990">
    <property type="entry name" value="TPR-like_helical_dom_sf"/>
</dbReference>
<keyword evidence="3" id="KW-1133">Transmembrane helix</keyword>
<proteinExistence type="predicted"/>
<dbReference type="EC" id="2.7.7.65" evidence="1"/>
<keyword evidence="5" id="KW-0548">Nucleotidyltransferase</keyword>
<evidence type="ECO:0000256" key="2">
    <source>
        <dbReference type="ARBA" id="ARBA00034247"/>
    </source>
</evidence>
<evidence type="ECO:0000259" key="4">
    <source>
        <dbReference type="PROSITE" id="PS50887"/>
    </source>
</evidence>
<evidence type="ECO:0000313" key="6">
    <source>
        <dbReference type="Proteomes" id="UP001595621"/>
    </source>
</evidence>
<dbReference type="Proteomes" id="UP001595621">
    <property type="component" value="Unassembled WGS sequence"/>
</dbReference>
<sequence>MKWIHGWIVFFVLSVEVLASTEDIERLLAELEQVMLTQPARGESIIQDIKESGVELTPAQQTRFYFQLSIQAMLDGRYDDAVAILKESLKTAQSPDEIVSIHYLLSTVAISRKDYPLSLIHIRKVLSRIDEIDDVELQVKGYNRILNVYYQFGAYKEAAEYAILAYQLNDGRDPVNQCTSMLFIGLSFFSLGELEKATSWLDQSIVFCGEHDLSLMVAMSQKGKAESLIKQGELKDALVYLKRAEQGYLETGYELEITDVNSILAETYLALKQPVEAEKYALRVIRKGDKPEYLHALKKASQVLAQLHYDAGNYKQAYQHQQEYIEYAERLMTDTSAKSLAYQMAKFDSDEKDRHIHLLEQERGVYVEQRATEHQKQSNLTLLLLVAAAGLMICLIVIILGYTQRGRYKRMAQYDSLTGVMNRSTGFTKAENTYVSVMARHSVMSAIMVDLDAFKAVNDQHGHSTGDWALRMLVDGIKAKLRRMDILVRLSGEEFAIFLPDMPATDAESVAESIRLLVMEMEPRYAEEAFKLTASLGVSVSNEGDLSLDPILARADIALHQAKESGGNQVVVYGRHNQEV</sequence>
<feature type="domain" description="GGDEF" evidence="4">
    <location>
        <begin position="442"/>
        <end position="575"/>
    </location>
</feature>
<dbReference type="RefSeq" id="WP_248935913.1">
    <property type="nucleotide sequence ID" value="NZ_JAKILF010000003.1"/>
</dbReference>
<dbReference type="CDD" id="cd01949">
    <property type="entry name" value="GGDEF"/>
    <property type="match status" value="1"/>
</dbReference>
<organism evidence="5 6">
    <name type="scientific">Shewanella submarina</name>
    <dbReference type="NCBI Taxonomy" id="2016376"/>
    <lineage>
        <taxon>Bacteria</taxon>
        <taxon>Pseudomonadati</taxon>
        <taxon>Pseudomonadota</taxon>
        <taxon>Gammaproteobacteria</taxon>
        <taxon>Alteromonadales</taxon>
        <taxon>Shewanellaceae</taxon>
        <taxon>Shewanella</taxon>
    </lineage>
</organism>
<dbReference type="SUPFAM" id="SSF55073">
    <property type="entry name" value="Nucleotide cyclase"/>
    <property type="match status" value="1"/>
</dbReference>
<keyword evidence="5" id="KW-0808">Transferase</keyword>
<name>A0ABV7GG12_9GAMM</name>
<evidence type="ECO:0000256" key="3">
    <source>
        <dbReference type="SAM" id="Phobius"/>
    </source>
</evidence>
<comment type="catalytic activity">
    <reaction evidence="2">
        <text>2 GTP = 3',3'-c-di-GMP + 2 diphosphate</text>
        <dbReference type="Rhea" id="RHEA:24898"/>
        <dbReference type="ChEBI" id="CHEBI:33019"/>
        <dbReference type="ChEBI" id="CHEBI:37565"/>
        <dbReference type="ChEBI" id="CHEBI:58805"/>
        <dbReference type="EC" id="2.7.7.65"/>
    </reaction>
</comment>
<dbReference type="PANTHER" id="PTHR45138:SF9">
    <property type="entry name" value="DIGUANYLATE CYCLASE DGCM-RELATED"/>
    <property type="match status" value="1"/>
</dbReference>
<dbReference type="Gene3D" id="3.30.70.270">
    <property type="match status" value="1"/>
</dbReference>
<dbReference type="InterPro" id="IPR029787">
    <property type="entry name" value="Nucleotide_cyclase"/>
</dbReference>
<dbReference type="InterPro" id="IPR050469">
    <property type="entry name" value="Diguanylate_Cyclase"/>
</dbReference>
<dbReference type="SMART" id="SM00267">
    <property type="entry name" value="GGDEF"/>
    <property type="match status" value="1"/>
</dbReference>
<comment type="caution">
    <text evidence="5">The sequence shown here is derived from an EMBL/GenBank/DDBJ whole genome shotgun (WGS) entry which is preliminary data.</text>
</comment>
<dbReference type="PROSITE" id="PS50887">
    <property type="entry name" value="GGDEF"/>
    <property type="match status" value="1"/>
</dbReference>
<gene>
    <name evidence="5" type="ORF">ACFOE0_11065</name>
</gene>
<evidence type="ECO:0000256" key="1">
    <source>
        <dbReference type="ARBA" id="ARBA00012528"/>
    </source>
</evidence>
<keyword evidence="6" id="KW-1185">Reference proteome</keyword>
<dbReference type="InterPro" id="IPR019734">
    <property type="entry name" value="TPR_rpt"/>
</dbReference>
<reference evidence="6" key="1">
    <citation type="journal article" date="2019" name="Int. J. Syst. Evol. Microbiol.">
        <title>The Global Catalogue of Microorganisms (GCM) 10K type strain sequencing project: providing services to taxonomists for standard genome sequencing and annotation.</title>
        <authorList>
            <consortium name="The Broad Institute Genomics Platform"/>
            <consortium name="The Broad Institute Genome Sequencing Center for Infectious Disease"/>
            <person name="Wu L."/>
            <person name="Ma J."/>
        </authorList>
    </citation>
    <scope>NUCLEOTIDE SEQUENCE [LARGE SCALE GENOMIC DNA]</scope>
    <source>
        <strain evidence="6">KCTC 52277</strain>
    </source>
</reference>
<keyword evidence="3" id="KW-0472">Membrane</keyword>
<feature type="transmembrane region" description="Helical" evidence="3">
    <location>
        <begin position="380"/>
        <end position="402"/>
    </location>
</feature>
<keyword evidence="3" id="KW-0812">Transmembrane</keyword>
<dbReference type="InterPro" id="IPR000160">
    <property type="entry name" value="GGDEF_dom"/>
</dbReference>
<dbReference type="SUPFAM" id="SSF48452">
    <property type="entry name" value="TPR-like"/>
    <property type="match status" value="1"/>
</dbReference>
<accession>A0ABV7GG12</accession>
<evidence type="ECO:0000313" key="5">
    <source>
        <dbReference type="EMBL" id="MFC3138727.1"/>
    </source>
</evidence>
<dbReference type="GO" id="GO:0052621">
    <property type="term" value="F:diguanylate cyclase activity"/>
    <property type="evidence" value="ECO:0007669"/>
    <property type="project" value="UniProtKB-EC"/>
</dbReference>
<dbReference type="SMART" id="SM00028">
    <property type="entry name" value="TPR"/>
    <property type="match status" value="6"/>
</dbReference>